<feature type="domain" description="Retrovirus-related Pol polyprotein from transposon TNT 1-94-like beta-barrel" evidence="3">
    <location>
        <begin position="134"/>
        <end position="181"/>
    </location>
</feature>
<dbReference type="Pfam" id="PF22936">
    <property type="entry name" value="Pol_BBD"/>
    <property type="match status" value="1"/>
</dbReference>
<feature type="region of interest" description="Disordered" evidence="1">
    <location>
        <begin position="783"/>
        <end position="822"/>
    </location>
</feature>
<comment type="caution">
    <text evidence="4">The sequence shown here is derived from an EMBL/GenBank/DDBJ whole genome shotgun (WGS) entry which is preliminary data.</text>
</comment>
<dbReference type="PANTHER" id="PTHR11439">
    <property type="entry name" value="GAG-POL-RELATED RETROTRANSPOSON"/>
    <property type="match status" value="1"/>
</dbReference>
<feature type="compositionally biased region" description="Basic and acidic residues" evidence="1">
    <location>
        <begin position="238"/>
        <end position="249"/>
    </location>
</feature>
<evidence type="ECO:0000256" key="1">
    <source>
        <dbReference type="SAM" id="MobiDB-lite"/>
    </source>
</evidence>
<organism evidence="4">
    <name type="scientific">Tanacetum cinerariifolium</name>
    <name type="common">Dalmatian daisy</name>
    <name type="synonym">Chrysanthemum cinerariifolium</name>
    <dbReference type="NCBI Taxonomy" id="118510"/>
    <lineage>
        <taxon>Eukaryota</taxon>
        <taxon>Viridiplantae</taxon>
        <taxon>Streptophyta</taxon>
        <taxon>Embryophyta</taxon>
        <taxon>Tracheophyta</taxon>
        <taxon>Spermatophyta</taxon>
        <taxon>Magnoliopsida</taxon>
        <taxon>eudicotyledons</taxon>
        <taxon>Gunneridae</taxon>
        <taxon>Pentapetalae</taxon>
        <taxon>asterids</taxon>
        <taxon>campanulids</taxon>
        <taxon>Asterales</taxon>
        <taxon>Asteraceae</taxon>
        <taxon>Asteroideae</taxon>
        <taxon>Anthemideae</taxon>
        <taxon>Anthemidinae</taxon>
        <taxon>Tanacetum</taxon>
    </lineage>
</organism>
<proteinExistence type="predicted"/>
<gene>
    <name evidence="4" type="ORF">Tci_002908</name>
</gene>
<feature type="domain" description="Reverse transcriptase Ty1/copia-type" evidence="2">
    <location>
        <begin position="325"/>
        <end position="386"/>
    </location>
</feature>
<evidence type="ECO:0000313" key="4">
    <source>
        <dbReference type="EMBL" id="GEU30930.1"/>
    </source>
</evidence>
<dbReference type="InterPro" id="IPR054722">
    <property type="entry name" value="PolX-like_BBD"/>
</dbReference>
<evidence type="ECO:0000259" key="2">
    <source>
        <dbReference type="Pfam" id="PF07727"/>
    </source>
</evidence>
<accession>A0A6L2J2Q6</accession>
<dbReference type="EMBL" id="BKCJ010000202">
    <property type="protein sequence ID" value="GEU30930.1"/>
    <property type="molecule type" value="Genomic_DNA"/>
</dbReference>
<protein>
    <submittedName>
        <fullName evidence="4">Uncharacterized protein</fullName>
    </submittedName>
</protein>
<evidence type="ECO:0000259" key="3">
    <source>
        <dbReference type="Pfam" id="PF22936"/>
    </source>
</evidence>
<name>A0A6L2J2Q6_TANCI</name>
<feature type="region of interest" description="Disordered" evidence="1">
    <location>
        <begin position="221"/>
        <end position="249"/>
    </location>
</feature>
<dbReference type="Pfam" id="PF07727">
    <property type="entry name" value="RVT_2"/>
    <property type="match status" value="1"/>
</dbReference>
<dbReference type="AlphaFoldDB" id="A0A6L2J2Q6"/>
<sequence length="861" mass="96554">MVVFDGAGFDWSCMVNDEVPTNMALMDFLTLRYNVIPPPPTGLFSPPKLDLSNSGLEEFQQHEFGGYEPKIGNSVSEDMSNEVKESVDASLVKELVSDDKPKAVNIATPNSAVFNAVRANQVNAVKFKLQEKGVIDSGCSRHMTGNMFYLCDYEEINGGYVAFRRDPKGCKITGKGKICTDTECVVLPPDFKLLDERQVLLSVPGKNNMYSVDLKNVAPSGDPLFPSSSKDSYGDGFKPSEEEEKKDAKYSGNEYYEVLSTKELRINQDKDANVKITNTIYTVSPSANAASIKDNVVDKNIVYGCVDNPNMPNLEEINYSDNNEDSAFMYDKIEKEVYVCQPLGFKDPKFPDKFDKVEKALYGLHQAPRTWHETLCTYLLDNGFHRGLQVTQKDDGIFISQDKYVYEILKKFGFSTVRITSTPMETSKPLYENTKDVDVQLYRLMIGSLMYLTSSRPDNMFGVCACARFQITPKVLHLYAMKRIFRYLKGQSKLGFWYLKDSPYDLEAYTDSDYAGHVNEEAQLHAKVNGKRVFISEALIRSDLRFSDKGGIACLPNEAIFEQLTLMGAKTTAWNEFTSTIASVVICLATNQQFNFSKYIFESMEDASKQERIIDNLDADEGVTLVDETQGRNDQDIFDTGVLDDKEVVAKKEVSTADSVTTTGEVVTTAGVEVRNVAATPTISMDDITLAKALATLQSEKPMGSKDKGKAKMIEHEKPLKKKDQIMIDKEVARNLEAQLQAELEEEERLPRQKEEEANIALISKYDDAFDNTMSWINSCVPTEKDRAKGSETRAEGSSKRAGEELESDKSKKQKVDEQVEVKEYNDQEKAEIKMYMKIISNDEIALDAIPLATKPPIIVD</sequence>
<dbReference type="PANTHER" id="PTHR11439:SF483">
    <property type="entry name" value="PEPTIDE SYNTHASE GLIP-LIKE, PUTATIVE (AFU_ORTHOLOGUE AFUA_3G12920)-RELATED"/>
    <property type="match status" value="1"/>
</dbReference>
<reference evidence="4" key="1">
    <citation type="journal article" date="2019" name="Sci. Rep.">
        <title>Draft genome of Tanacetum cinerariifolium, the natural source of mosquito coil.</title>
        <authorList>
            <person name="Yamashiro T."/>
            <person name="Shiraishi A."/>
            <person name="Satake H."/>
            <person name="Nakayama K."/>
        </authorList>
    </citation>
    <scope>NUCLEOTIDE SEQUENCE</scope>
</reference>
<dbReference type="InterPro" id="IPR013103">
    <property type="entry name" value="RVT_2"/>
</dbReference>